<dbReference type="InterPro" id="IPR035472">
    <property type="entry name" value="RpiR-like_SIS"/>
</dbReference>
<evidence type="ECO:0000256" key="3">
    <source>
        <dbReference type="ARBA" id="ARBA00023163"/>
    </source>
</evidence>
<keyword evidence="3" id="KW-0804">Transcription</keyword>
<accession>A0A942YC07</accession>
<dbReference type="PANTHER" id="PTHR30514">
    <property type="entry name" value="GLUCOKINASE"/>
    <property type="match status" value="1"/>
</dbReference>
<evidence type="ECO:0000259" key="5">
    <source>
        <dbReference type="PROSITE" id="PS51464"/>
    </source>
</evidence>
<dbReference type="Pfam" id="PF01380">
    <property type="entry name" value="SIS"/>
    <property type="match status" value="1"/>
</dbReference>
<dbReference type="Proteomes" id="UP000677265">
    <property type="component" value="Unassembled WGS sequence"/>
</dbReference>
<keyword evidence="8" id="KW-1185">Reference proteome</keyword>
<dbReference type="PANTHER" id="PTHR30514:SF1">
    <property type="entry name" value="HTH-TYPE TRANSCRIPTIONAL REGULATOR HEXR-RELATED"/>
    <property type="match status" value="1"/>
</dbReference>
<dbReference type="InterPro" id="IPR000281">
    <property type="entry name" value="HTH_RpiR"/>
</dbReference>
<dbReference type="GO" id="GO:0097367">
    <property type="term" value="F:carbohydrate derivative binding"/>
    <property type="evidence" value="ECO:0007669"/>
    <property type="project" value="InterPro"/>
</dbReference>
<protein>
    <submittedName>
        <fullName evidence="6">MurR/RpiR family transcriptional regulator</fullName>
    </submittedName>
</protein>
<gene>
    <name evidence="7" type="ORF">KHB02_016615</name>
    <name evidence="6" type="ORF">KHB02_33505</name>
</gene>
<dbReference type="InterPro" id="IPR001347">
    <property type="entry name" value="SIS_dom"/>
</dbReference>
<dbReference type="RefSeq" id="WP_213146122.1">
    <property type="nucleotide sequence ID" value="NZ_JAGYPE020000031.1"/>
</dbReference>
<sequence length="282" mass="31303">MTANTIDKMKGIKPSIVMEQNKHTFTKSENKIYEYIRDHTQQLLYHSLTELSEASGAAEATVLRFFRKLGFKGFQDFKFLLAQEVSLAAQKDDHETIIKKVRNHMIQAINESSEVIRLEELQAGIEMINQSDDVVIFGIGASGIAGLDMQNRLMRIGKHSDVVTDSHFQIMRASCMTEKTVVIAISLTGSTKDIVDAVEIAKGNHAKVIALTSYVKSPLTRFADLVLLSSSKESPLDSGSLVSKISQLYLIDLLCTGIAMQNVETAKEINMKISKNLSSKLY</sequence>
<keyword evidence="1" id="KW-0805">Transcription regulation</keyword>
<proteinExistence type="predicted"/>
<organism evidence="6">
    <name type="scientific">Neobacillus citreus</name>
    <dbReference type="NCBI Taxonomy" id="2833578"/>
    <lineage>
        <taxon>Bacteria</taxon>
        <taxon>Bacillati</taxon>
        <taxon>Bacillota</taxon>
        <taxon>Bacilli</taxon>
        <taxon>Bacillales</taxon>
        <taxon>Bacillaceae</taxon>
        <taxon>Neobacillus</taxon>
    </lineage>
</organism>
<reference evidence="6" key="1">
    <citation type="submission" date="2021-05" db="EMBL/GenBank/DDBJ databases">
        <title>Novel Bacillus species.</title>
        <authorList>
            <person name="Liu G."/>
        </authorList>
    </citation>
    <scope>NUCLEOTIDE SEQUENCE</scope>
    <source>
        <strain evidence="6 8">FJAT-50051</strain>
    </source>
</reference>
<dbReference type="Gene3D" id="3.40.50.10490">
    <property type="entry name" value="Glucose-6-phosphate isomerase like protein, domain 1"/>
    <property type="match status" value="1"/>
</dbReference>
<dbReference type="AlphaFoldDB" id="A0A942YC07"/>
<comment type="caution">
    <text evidence="6">The sequence shown here is derived from an EMBL/GenBank/DDBJ whole genome shotgun (WGS) entry which is preliminary data.</text>
</comment>
<dbReference type="SUPFAM" id="SSF53697">
    <property type="entry name" value="SIS domain"/>
    <property type="match status" value="1"/>
</dbReference>
<keyword evidence="2" id="KW-0238">DNA-binding</keyword>
<evidence type="ECO:0000313" key="6">
    <source>
        <dbReference type="EMBL" id="MBS4186292.1"/>
    </source>
</evidence>
<dbReference type="Gene3D" id="1.10.10.10">
    <property type="entry name" value="Winged helix-like DNA-binding domain superfamily/Winged helix DNA-binding domain"/>
    <property type="match status" value="1"/>
</dbReference>
<dbReference type="InterPro" id="IPR036388">
    <property type="entry name" value="WH-like_DNA-bd_sf"/>
</dbReference>
<dbReference type="GO" id="GO:0003700">
    <property type="term" value="F:DNA-binding transcription factor activity"/>
    <property type="evidence" value="ECO:0007669"/>
    <property type="project" value="InterPro"/>
</dbReference>
<evidence type="ECO:0000313" key="7">
    <source>
        <dbReference type="EMBL" id="MCH6267147.1"/>
    </source>
</evidence>
<dbReference type="PROSITE" id="PS51464">
    <property type="entry name" value="SIS"/>
    <property type="match status" value="1"/>
</dbReference>
<feature type="domain" description="HTH rpiR-type" evidence="4">
    <location>
        <begin position="12"/>
        <end position="88"/>
    </location>
</feature>
<dbReference type="Pfam" id="PF01418">
    <property type="entry name" value="HTH_6"/>
    <property type="match status" value="1"/>
</dbReference>
<dbReference type="InterPro" id="IPR047640">
    <property type="entry name" value="RpiR-like"/>
</dbReference>
<evidence type="ECO:0000259" key="4">
    <source>
        <dbReference type="PROSITE" id="PS51071"/>
    </source>
</evidence>
<dbReference type="CDD" id="cd05013">
    <property type="entry name" value="SIS_RpiR"/>
    <property type="match status" value="1"/>
</dbReference>
<dbReference type="InterPro" id="IPR009057">
    <property type="entry name" value="Homeodomain-like_sf"/>
</dbReference>
<name>A0A942YC07_9BACI</name>
<dbReference type="InterPro" id="IPR046348">
    <property type="entry name" value="SIS_dom_sf"/>
</dbReference>
<evidence type="ECO:0000313" key="8">
    <source>
        <dbReference type="Proteomes" id="UP000677265"/>
    </source>
</evidence>
<evidence type="ECO:0000256" key="1">
    <source>
        <dbReference type="ARBA" id="ARBA00023015"/>
    </source>
</evidence>
<dbReference type="GO" id="GO:0003677">
    <property type="term" value="F:DNA binding"/>
    <property type="evidence" value="ECO:0007669"/>
    <property type="project" value="UniProtKB-KW"/>
</dbReference>
<dbReference type="SUPFAM" id="SSF46689">
    <property type="entry name" value="Homeodomain-like"/>
    <property type="match status" value="1"/>
</dbReference>
<dbReference type="EMBL" id="JAGYPE010000007">
    <property type="protein sequence ID" value="MBS4186292.1"/>
    <property type="molecule type" value="Genomic_DNA"/>
</dbReference>
<dbReference type="EMBL" id="JAGYPE020000031">
    <property type="protein sequence ID" value="MCH6267147.1"/>
    <property type="molecule type" value="Genomic_DNA"/>
</dbReference>
<evidence type="ECO:0000256" key="2">
    <source>
        <dbReference type="ARBA" id="ARBA00023125"/>
    </source>
</evidence>
<feature type="domain" description="SIS" evidence="5">
    <location>
        <begin position="124"/>
        <end position="264"/>
    </location>
</feature>
<dbReference type="PROSITE" id="PS51071">
    <property type="entry name" value="HTH_RPIR"/>
    <property type="match status" value="1"/>
</dbReference>
<dbReference type="GO" id="GO:1901135">
    <property type="term" value="P:carbohydrate derivative metabolic process"/>
    <property type="evidence" value="ECO:0007669"/>
    <property type="project" value="InterPro"/>
</dbReference>